<feature type="domain" description="RNA polymerase sigma-70 region 2" evidence="1">
    <location>
        <begin position="14"/>
        <end position="87"/>
    </location>
</feature>
<dbReference type="AlphaFoldDB" id="A0A212QLL2"/>
<evidence type="ECO:0000313" key="2">
    <source>
        <dbReference type="EMBL" id="SNB60111.1"/>
    </source>
</evidence>
<organism evidence="2 3">
    <name type="scientific">Thermoflexus hugenholtzii JAD2</name>
    <dbReference type="NCBI Taxonomy" id="877466"/>
    <lineage>
        <taxon>Bacteria</taxon>
        <taxon>Bacillati</taxon>
        <taxon>Chloroflexota</taxon>
        <taxon>Thermoflexia</taxon>
        <taxon>Thermoflexales</taxon>
        <taxon>Thermoflexaceae</taxon>
        <taxon>Thermoflexus</taxon>
    </lineage>
</organism>
<dbReference type="InterPro" id="IPR036388">
    <property type="entry name" value="WH-like_DNA-bd_sf"/>
</dbReference>
<reference evidence="3" key="1">
    <citation type="submission" date="2017-06" db="EMBL/GenBank/DDBJ databases">
        <authorList>
            <person name="Varghese N."/>
            <person name="Submissions S."/>
        </authorList>
    </citation>
    <scope>NUCLEOTIDE SEQUENCE [LARGE SCALE GENOMIC DNA]</scope>
    <source>
        <strain evidence="3">JAD2</strain>
    </source>
</reference>
<gene>
    <name evidence="2" type="ORF">SAMN02746019_00003090</name>
</gene>
<dbReference type="InterPro" id="IPR007627">
    <property type="entry name" value="RNA_pol_sigma70_r2"/>
</dbReference>
<accession>A0A212QLL2</accession>
<evidence type="ECO:0000259" key="1">
    <source>
        <dbReference type="Pfam" id="PF04542"/>
    </source>
</evidence>
<name>A0A212QLL2_9CHLR</name>
<dbReference type="GO" id="GO:0006352">
    <property type="term" value="P:DNA-templated transcription initiation"/>
    <property type="evidence" value="ECO:0007669"/>
    <property type="project" value="InterPro"/>
</dbReference>
<protein>
    <submittedName>
        <fullName evidence="2">RNA polymerase sigma factor, sigma-70 family</fullName>
    </submittedName>
</protein>
<dbReference type="SUPFAM" id="SSF88659">
    <property type="entry name" value="Sigma3 and sigma4 domains of RNA polymerase sigma factors"/>
    <property type="match status" value="1"/>
</dbReference>
<dbReference type="EMBL" id="FYEK01000008">
    <property type="protein sequence ID" value="SNB60111.1"/>
    <property type="molecule type" value="Genomic_DNA"/>
</dbReference>
<dbReference type="Gene3D" id="1.10.10.10">
    <property type="entry name" value="Winged helix-like DNA-binding domain superfamily/Winged helix DNA-binding domain"/>
    <property type="match status" value="1"/>
</dbReference>
<dbReference type="Gene3D" id="1.10.1740.10">
    <property type="match status" value="1"/>
</dbReference>
<dbReference type="RefSeq" id="WP_159461539.1">
    <property type="nucleotide sequence ID" value="NZ_FYEK01000008.1"/>
</dbReference>
<proteinExistence type="predicted"/>
<dbReference type="Pfam" id="PF04542">
    <property type="entry name" value="Sigma70_r2"/>
    <property type="match status" value="1"/>
</dbReference>
<dbReference type="Proteomes" id="UP000197025">
    <property type="component" value="Unassembled WGS sequence"/>
</dbReference>
<dbReference type="InterPro" id="IPR013325">
    <property type="entry name" value="RNA_pol_sigma_r2"/>
</dbReference>
<keyword evidence="3" id="KW-1185">Reference proteome</keyword>
<dbReference type="GO" id="GO:0003700">
    <property type="term" value="F:DNA-binding transcription factor activity"/>
    <property type="evidence" value="ECO:0007669"/>
    <property type="project" value="InterPro"/>
</dbReference>
<dbReference type="SUPFAM" id="SSF88946">
    <property type="entry name" value="Sigma2 domain of RNA polymerase sigma factors"/>
    <property type="match status" value="1"/>
</dbReference>
<sequence length="187" mass="21705">MSRDRMAQAFADFDRIQQLVERAATRLLRVLDLPSWLDPEDVMQEGFRIVCEAVERWDPERARFTTYLYLHLDLFLRRAILRRLRGHAECPLWEEEEESGDGIHETVEAREELEALQRALQCLKEEMPLAFAVVVRYFGLEGHAPCAITKIERQLGLTRGEGQGWLQRGLDRLRSLLQERDGEGKGG</sequence>
<evidence type="ECO:0000313" key="3">
    <source>
        <dbReference type="Proteomes" id="UP000197025"/>
    </source>
</evidence>
<dbReference type="InParanoid" id="A0A212QLL2"/>
<dbReference type="InterPro" id="IPR013324">
    <property type="entry name" value="RNA_pol_sigma_r3/r4-like"/>
</dbReference>